<dbReference type="EMBL" id="MU167419">
    <property type="protein sequence ID" value="KAG0140797.1"/>
    <property type="molecule type" value="Genomic_DNA"/>
</dbReference>
<keyword evidence="2" id="KW-1185">Reference proteome</keyword>
<accession>A0A9P6T6A1</accession>
<organism evidence="1 2">
    <name type="scientific">Cronartium quercuum f. sp. fusiforme G11</name>
    <dbReference type="NCBI Taxonomy" id="708437"/>
    <lineage>
        <taxon>Eukaryota</taxon>
        <taxon>Fungi</taxon>
        <taxon>Dikarya</taxon>
        <taxon>Basidiomycota</taxon>
        <taxon>Pucciniomycotina</taxon>
        <taxon>Pucciniomycetes</taxon>
        <taxon>Pucciniales</taxon>
        <taxon>Coleosporiaceae</taxon>
        <taxon>Cronartium</taxon>
    </lineage>
</organism>
<dbReference type="Proteomes" id="UP000886653">
    <property type="component" value="Unassembled WGS sequence"/>
</dbReference>
<dbReference type="OrthoDB" id="5419179at2759"/>
<dbReference type="AlphaFoldDB" id="A0A9P6T6A1"/>
<evidence type="ECO:0000313" key="2">
    <source>
        <dbReference type="Proteomes" id="UP000886653"/>
    </source>
</evidence>
<sequence>MKPTFSRSIAIVFSAAFLFAPGGCVFPFTSTSSLNSTNLTNNSIVNATASAFNSTVSAFNATVTNASNAIGLGKNVSVERDQAEPFAFVEASHLFTLKLDLGLPLSVASEESTSRAVRNILNGTITGKVLNASIIGGIAYPIAQWSNASASPPVTSASFWGITPANKTVFITQTRVGSVGDERLGRLQ</sequence>
<reference evidence="1" key="1">
    <citation type="submission" date="2013-11" db="EMBL/GenBank/DDBJ databases">
        <title>Genome sequence of the fusiform rust pathogen reveals effectors for host alternation and coevolution with pine.</title>
        <authorList>
            <consortium name="DOE Joint Genome Institute"/>
            <person name="Smith K."/>
            <person name="Pendleton A."/>
            <person name="Kubisiak T."/>
            <person name="Anderson C."/>
            <person name="Salamov A."/>
            <person name="Aerts A."/>
            <person name="Riley R."/>
            <person name="Clum A."/>
            <person name="Lindquist E."/>
            <person name="Ence D."/>
            <person name="Campbell M."/>
            <person name="Kronenberg Z."/>
            <person name="Feau N."/>
            <person name="Dhillon B."/>
            <person name="Hamelin R."/>
            <person name="Burleigh J."/>
            <person name="Smith J."/>
            <person name="Yandell M."/>
            <person name="Nelson C."/>
            <person name="Grigoriev I."/>
            <person name="Davis J."/>
        </authorList>
    </citation>
    <scope>NUCLEOTIDE SEQUENCE</scope>
    <source>
        <strain evidence="1">G11</strain>
    </source>
</reference>
<proteinExistence type="predicted"/>
<protein>
    <submittedName>
        <fullName evidence="1">Uncharacterized protein</fullName>
    </submittedName>
</protein>
<evidence type="ECO:0000313" key="1">
    <source>
        <dbReference type="EMBL" id="KAG0140797.1"/>
    </source>
</evidence>
<name>A0A9P6T6A1_9BASI</name>
<comment type="caution">
    <text evidence="1">The sequence shown here is derived from an EMBL/GenBank/DDBJ whole genome shotgun (WGS) entry which is preliminary data.</text>
</comment>
<gene>
    <name evidence="1" type="ORF">CROQUDRAFT_664702</name>
</gene>